<dbReference type="Proteomes" id="UP000185278">
    <property type="component" value="Segment"/>
</dbReference>
<sequence length="918" mass="99066">MAKIQAYKFVNPGVSNSASPKVRAAVKHTLAVNRIGSTVEGIANVTNDLLQINKSTLAFQKRVERTKKINLRRERDEKAENRQESASLKLKSQQKLRAEKDKKKLKLDKPKDNPFLDWAEKTFAPLKDFFIAIVAVSIIKKYNDIRNDPEQLKEFDDFWFKTKFVFGKIYDFANGTFKSVMEGWEKIFGDENTFQERLEGLGTLVKGIGGLLAIGFFLNPMLLVNTVLTGIDFLLNDGGNDDLPVDDPRNKPKKPKKPKKPTKPGAKPPTGKPSPLSPFQLEQARKGADAVPPTTKPNLFQRLWNRTADGSKNLFRRGKDSLASMGNWWSKNSKAFIDGAKGIGKGVYNWGANQAKSIKNLADLARDPAKLKDVVGKKLKDNLKPIIEKDEGIKKIFDIAKNPKAMGPKLIDTFKNIVKSPATRKGVNFLKEARKNVKIGGIDSVIAAIFALLDYGVFGESPINAIVSALGSLLGYSAGFAIGAPFGGVPGFITGAVGGIAGEFVAAKVLEGLAKTFPQLTEIDDPVARQLFPNAPRSILRDPNSPMELTPDQQKALDENLPELPKKASGGKVAFYSGHADMKTDGSAGTAYGTSGGGIKGNLSTAPQQSYAKGYQSNEAYFNDKIAQKAAQKSGGLGVYRKPVRVGPGSSPQSNYSRIDKDNAAGITTVEIHMDAPKPMGMRGMMGTNPDMRTRGKNNGFLKALNSAYGVHRTQKGLGSVNRNNLSALLEVAPLGWNVLKNNTSFIESESSKIANAIKAGAKGKVPKVTGDSNAGDASNSSDYTGDDSSSAGDTSSADSFTAPPPPPPPTNPMTALQNLQQGLFDTFKVEAKEEATTQLDPIDMFKMAADGKIKGFSSSSALGKYDFSAAYTMENDAASMIPFPVAIQMPVPIMMKNAINISGDEVVSVRKSPFVDK</sequence>
<evidence type="ECO:0000256" key="1">
    <source>
        <dbReference type="SAM" id="MobiDB-lite"/>
    </source>
</evidence>
<evidence type="ECO:0000313" key="2">
    <source>
        <dbReference type="EMBL" id="AIX22776.1"/>
    </source>
</evidence>
<proteinExistence type="predicted"/>
<feature type="compositionally biased region" description="Basic residues" evidence="1">
    <location>
        <begin position="251"/>
        <end position="262"/>
    </location>
</feature>
<accession>A0A0E3F8J8</accession>
<feature type="region of interest" description="Disordered" evidence="1">
    <location>
        <begin position="639"/>
        <end position="659"/>
    </location>
</feature>
<feature type="compositionally biased region" description="Low complexity" evidence="1">
    <location>
        <begin position="771"/>
        <end position="800"/>
    </location>
</feature>
<organism evidence="2 3">
    <name type="scientific">Synechococcus phage ACG-2014c</name>
    <dbReference type="NCBI Taxonomy" id="1079998"/>
    <lineage>
        <taxon>Viruses</taxon>
        <taxon>Duplodnaviria</taxon>
        <taxon>Heunggongvirae</taxon>
        <taxon>Uroviricota</taxon>
        <taxon>Caudoviricetes</taxon>
        <taxon>Pantevenvirales</taxon>
        <taxon>Kyanoviridae</taxon>
        <taxon>Namakavirus</taxon>
        <taxon>Namakavirus smbcm6</taxon>
    </lineage>
</organism>
<feature type="compositionally biased region" description="Polar residues" evidence="1">
    <location>
        <begin position="84"/>
        <end position="93"/>
    </location>
</feature>
<protein>
    <submittedName>
        <fullName evidence="2">Uncharacterized protein</fullName>
    </submittedName>
</protein>
<dbReference type="EMBL" id="KJ019064">
    <property type="protein sequence ID" value="AIX22776.1"/>
    <property type="molecule type" value="Genomic_DNA"/>
</dbReference>
<feature type="compositionally biased region" description="Basic and acidic residues" evidence="1">
    <location>
        <begin position="72"/>
        <end position="83"/>
    </location>
</feature>
<feature type="region of interest" description="Disordered" evidence="1">
    <location>
        <begin position="241"/>
        <end position="297"/>
    </location>
</feature>
<feature type="compositionally biased region" description="Pro residues" evidence="1">
    <location>
        <begin position="803"/>
        <end position="812"/>
    </location>
</feature>
<name>A0A0E3F8J8_9CAUD</name>
<evidence type="ECO:0000313" key="3">
    <source>
        <dbReference type="Proteomes" id="UP000185278"/>
    </source>
</evidence>
<feature type="region of interest" description="Disordered" evidence="1">
    <location>
        <begin position="72"/>
        <end position="103"/>
    </location>
</feature>
<gene>
    <name evidence="2" type="ORF">Syn7803C98_8</name>
</gene>
<reference evidence="2 3" key="1">
    <citation type="submission" date="2013-12" db="EMBL/GenBank/DDBJ databases">
        <title>Ecological redundancy of diverse viral populations within a natural community.</title>
        <authorList>
            <person name="Gregory A.C."/>
            <person name="LaButti K."/>
            <person name="Copeland A."/>
            <person name="Woyke T."/>
            <person name="Sullivan M.B."/>
        </authorList>
    </citation>
    <scope>NUCLEOTIDE SEQUENCE [LARGE SCALE GENOMIC DNA]</scope>
    <source>
        <strain evidence="2">Syn7803C98</strain>
    </source>
</reference>
<feature type="compositionally biased region" description="Pro residues" evidence="1">
    <location>
        <begin position="266"/>
        <end position="276"/>
    </location>
</feature>
<feature type="region of interest" description="Disordered" evidence="1">
    <location>
        <begin position="760"/>
        <end position="815"/>
    </location>
</feature>